<dbReference type="Proteomes" id="UP001642520">
    <property type="component" value="Unassembled WGS sequence"/>
</dbReference>
<evidence type="ECO:0000313" key="3">
    <source>
        <dbReference type="Proteomes" id="UP001642520"/>
    </source>
</evidence>
<protein>
    <recommendedName>
        <fullName evidence="4">CCHC-type domain-containing protein</fullName>
    </recommendedName>
</protein>
<evidence type="ECO:0000313" key="2">
    <source>
        <dbReference type="EMBL" id="CAL7937343.1"/>
    </source>
</evidence>
<dbReference type="Gene3D" id="4.10.60.10">
    <property type="entry name" value="Zinc finger, CCHC-type"/>
    <property type="match status" value="1"/>
</dbReference>
<gene>
    <name evidence="2" type="ORF">XYLVIOL_LOCUS2641</name>
</gene>
<accession>A0ABP1NBC9</accession>
<comment type="caution">
    <text evidence="2">The sequence shown here is derived from an EMBL/GenBank/DDBJ whole genome shotgun (WGS) entry which is preliminary data.</text>
</comment>
<feature type="region of interest" description="Disordered" evidence="1">
    <location>
        <begin position="21"/>
        <end position="79"/>
    </location>
</feature>
<feature type="region of interest" description="Disordered" evidence="1">
    <location>
        <begin position="144"/>
        <end position="183"/>
    </location>
</feature>
<feature type="compositionally biased region" description="Pro residues" evidence="1">
    <location>
        <begin position="162"/>
        <end position="172"/>
    </location>
</feature>
<keyword evidence="3" id="KW-1185">Reference proteome</keyword>
<feature type="compositionally biased region" description="Basic and acidic residues" evidence="1">
    <location>
        <begin position="144"/>
        <end position="153"/>
    </location>
</feature>
<reference evidence="2 3" key="1">
    <citation type="submission" date="2024-08" db="EMBL/GenBank/DDBJ databases">
        <authorList>
            <person name="Will J Nash"/>
            <person name="Angela Man"/>
            <person name="Seanna McTaggart"/>
            <person name="Kendall Baker"/>
            <person name="Tom Barker"/>
            <person name="Leah Catchpole"/>
            <person name="Alex Durrant"/>
            <person name="Karim Gharbi"/>
            <person name="Naomi Irish"/>
            <person name="Gemy Kaithakottil"/>
            <person name="Debby Ku"/>
            <person name="Aaliyah Providence"/>
            <person name="Felix Shaw"/>
            <person name="David Swarbreck"/>
            <person name="Chris Watkins"/>
            <person name="Ann M. McCartney"/>
            <person name="Giulio Formenti"/>
            <person name="Alice Mouton"/>
            <person name="Noel Vella"/>
            <person name="Bjorn M von Reumont"/>
            <person name="Adriana Vella"/>
            <person name="Wilfried Haerty"/>
        </authorList>
    </citation>
    <scope>NUCLEOTIDE SEQUENCE [LARGE SCALE GENOMIC DNA]</scope>
</reference>
<evidence type="ECO:0008006" key="4">
    <source>
        <dbReference type="Google" id="ProtNLM"/>
    </source>
</evidence>
<dbReference type="SUPFAM" id="SSF57756">
    <property type="entry name" value="Retrovirus zinc finger-like domains"/>
    <property type="match status" value="1"/>
</dbReference>
<feature type="compositionally biased region" description="Basic residues" evidence="1">
    <location>
        <begin position="29"/>
        <end position="38"/>
    </location>
</feature>
<feature type="compositionally biased region" description="Basic and acidic residues" evidence="1">
    <location>
        <begin position="56"/>
        <end position="79"/>
    </location>
</feature>
<feature type="compositionally biased region" description="Polar residues" evidence="1">
    <location>
        <begin position="40"/>
        <end position="52"/>
    </location>
</feature>
<name>A0ABP1NBC9_XYLVO</name>
<evidence type="ECO:0000256" key="1">
    <source>
        <dbReference type="SAM" id="MobiDB-lite"/>
    </source>
</evidence>
<sequence length="252" mass="28875">MRGGYDDSNDVDFSLVELVSEPETEKRNLEKKKRKRNNKINISQEDSPTKVTPHSKRQEKDDGIGSLGEENKEMRMQEASLEKGDTIKIRWTVCKIREFKLIDGCYRCTGMGHISIDKEVEKRCYECGSEEHLLGACSSVRDQGQRDFRHDDPAVGGVGSPEPGPKFSPGPSPYVNQQQSETIKRNELKLIRERRDDSPVTKEIRWMKLELAEMDKGKGKVMDFMVETGPLRRQENKMVRDVGTQTQRDRIG</sequence>
<proteinExistence type="predicted"/>
<dbReference type="EMBL" id="CAXAJV020001288">
    <property type="protein sequence ID" value="CAL7937343.1"/>
    <property type="molecule type" value="Genomic_DNA"/>
</dbReference>
<dbReference type="InterPro" id="IPR036875">
    <property type="entry name" value="Znf_CCHC_sf"/>
</dbReference>
<organism evidence="2 3">
    <name type="scientific">Xylocopa violacea</name>
    <name type="common">Violet carpenter bee</name>
    <name type="synonym">Apis violacea</name>
    <dbReference type="NCBI Taxonomy" id="135666"/>
    <lineage>
        <taxon>Eukaryota</taxon>
        <taxon>Metazoa</taxon>
        <taxon>Ecdysozoa</taxon>
        <taxon>Arthropoda</taxon>
        <taxon>Hexapoda</taxon>
        <taxon>Insecta</taxon>
        <taxon>Pterygota</taxon>
        <taxon>Neoptera</taxon>
        <taxon>Endopterygota</taxon>
        <taxon>Hymenoptera</taxon>
        <taxon>Apocrita</taxon>
        <taxon>Aculeata</taxon>
        <taxon>Apoidea</taxon>
        <taxon>Anthophila</taxon>
        <taxon>Apidae</taxon>
        <taxon>Xylocopa</taxon>
        <taxon>Xylocopa</taxon>
    </lineage>
</organism>